<accession>A0A1G5SGH6</accession>
<gene>
    <name evidence="1" type="ORF">NSMM_400129</name>
</gene>
<name>A0A1G5SGH6_9PROT</name>
<protein>
    <submittedName>
        <fullName evidence="1">Uncharacterized protein</fullName>
    </submittedName>
</protein>
<dbReference type="RefSeq" id="WP_090286105.1">
    <property type="nucleotide sequence ID" value="NZ_FMWO01000048.1"/>
</dbReference>
<organism evidence="1 2">
    <name type="scientific">Nitrosomonas mobilis</name>
    <dbReference type="NCBI Taxonomy" id="51642"/>
    <lineage>
        <taxon>Bacteria</taxon>
        <taxon>Pseudomonadati</taxon>
        <taxon>Pseudomonadota</taxon>
        <taxon>Betaproteobacteria</taxon>
        <taxon>Nitrosomonadales</taxon>
        <taxon>Nitrosomonadaceae</taxon>
        <taxon>Nitrosomonas</taxon>
    </lineage>
</organism>
<reference evidence="1 2" key="1">
    <citation type="submission" date="2016-10" db="EMBL/GenBank/DDBJ databases">
        <authorList>
            <person name="de Groot N.N."/>
        </authorList>
    </citation>
    <scope>NUCLEOTIDE SEQUENCE [LARGE SCALE GENOMIC DNA]</scope>
    <source>
        <strain evidence="1">1</strain>
    </source>
</reference>
<evidence type="ECO:0000313" key="1">
    <source>
        <dbReference type="EMBL" id="SCZ85651.1"/>
    </source>
</evidence>
<evidence type="ECO:0000313" key="2">
    <source>
        <dbReference type="Proteomes" id="UP000198729"/>
    </source>
</evidence>
<dbReference type="Proteomes" id="UP000198729">
    <property type="component" value="Unassembled WGS sequence"/>
</dbReference>
<sequence>MKGKIRFDYGCNDGSPCQELEINISDGEANKVYRLVVEFGSEEVDFGMFGTDDHGNAKLEFASHPKLNQEIITDYLPADEDVRNIQRVLVYLQGHPTMVTELQLNLYNRTQKKSPLPL</sequence>
<proteinExistence type="predicted"/>
<dbReference type="EMBL" id="FMWO01000048">
    <property type="protein sequence ID" value="SCZ85651.1"/>
    <property type="molecule type" value="Genomic_DNA"/>
</dbReference>
<keyword evidence="2" id="KW-1185">Reference proteome</keyword>
<dbReference type="AlphaFoldDB" id="A0A1G5SGH6"/>